<dbReference type="Proteomes" id="UP000325684">
    <property type="component" value="Unassembled WGS sequence"/>
</dbReference>
<dbReference type="SMART" id="SM00448">
    <property type="entry name" value="REC"/>
    <property type="match status" value="1"/>
</dbReference>
<organism evidence="4 5">
    <name type="scientific">Microvirga brassicacearum</name>
    <dbReference type="NCBI Taxonomy" id="2580413"/>
    <lineage>
        <taxon>Bacteria</taxon>
        <taxon>Pseudomonadati</taxon>
        <taxon>Pseudomonadota</taxon>
        <taxon>Alphaproteobacteria</taxon>
        <taxon>Hyphomicrobiales</taxon>
        <taxon>Methylobacteriaceae</taxon>
        <taxon>Microvirga</taxon>
    </lineage>
</organism>
<dbReference type="Gene3D" id="3.40.50.2300">
    <property type="match status" value="1"/>
</dbReference>
<dbReference type="AlphaFoldDB" id="A0A5N3PAY6"/>
<evidence type="ECO:0000313" key="5">
    <source>
        <dbReference type="Proteomes" id="UP000325684"/>
    </source>
</evidence>
<feature type="modified residue" description="4-aspartylphosphate" evidence="2">
    <location>
        <position position="56"/>
    </location>
</feature>
<dbReference type="PANTHER" id="PTHR44591:SF25">
    <property type="entry name" value="CHEMOTAXIS TWO-COMPONENT RESPONSE REGULATOR"/>
    <property type="match status" value="1"/>
</dbReference>
<dbReference type="Pfam" id="PF00072">
    <property type="entry name" value="Response_reg"/>
    <property type="match status" value="1"/>
</dbReference>
<dbReference type="EMBL" id="VCMV01000015">
    <property type="protein sequence ID" value="KAB0266854.1"/>
    <property type="molecule type" value="Genomic_DNA"/>
</dbReference>
<evidence type="ECO:0000259" key="3">
    <source>
        <dbReference type="PROSITE" id="PS50110"/>
    </source>
</evidence>
<dbReference type="InterPro" id="IPR050595">
    <property type="entry name" value="Bact_response_regulator"/>
</dbReference>
<dbReference type="InterPro" id="IPR011006">
    <property type="entry name" value="CheY-like_superfamily"/>
</dbReference>
<dbReference type="SUPFAM" id="SSF52172">
    <property type="entry name" value="CheY-like"/>
    <property type="match status" value="1"/>
</dbReference>
<feature type="domain" description="Response regulatory" evidence="3">
    <location>
        <begin position="7"/>
        <end position="121"/>
    </location>
</feature>
<keyword evidence="5" id="KW-1185">Reference proteome</keyword>
<dbReference type="InterPro" id="IPR001789">
    <property type="entry name" value="Sig_transdc_resp-reg_receiver"/>
</dbReference>
<dbReference type="PROSITE" id="PS50110">
    <property type="entry name" value="RESPONSE_REGULATORY"/>
    <property type="match status" value="1"/>
</dbReference>
<dbReference type="RefSeq" id="WP_150944774.1">
    <property type="nucleotide sequence ID" value="NZ_VCMV01000015.1"/>
</dbReference>
<dbReference type="PANTHER" id="PTHR44591">
    <property type="entry name" value="STRESS RESPONSE REGULATOR PROTEIN 1"/>
    <property type="match status" value="1"/>
</dbReference>
<protein>
    <submittedName>
        <fullName evidence="4">Response regulator</fullName>
    </submittedName>
</protein>
<dbReference type="GO" id="GO:0000160">
    <property type="term" value="P:phosphorelay signal transduction system"/>
    <property type="evidence" value="ECO:0007669"/>
    <property type="project" value="InterPro"/>
</dbReference>
<evidence type="ECO:0000313" key="4">
    <source>
        <dbReference type="EMBL" id="KAB0266854.1"/>
    </source>
</evidence>
<name>A0A5N3PAY6_9HYPH</name>
<proteinExistence type="predicted"/>
<comment type="caution">
    <text evidence="4">The sequence shown here is derived from an EMBL/GenBank/DDBJ whole genome shotgun (WGS) entry which is preliminary data.</text>
</comment>
<gene>
    <name evidence="4" type="ORF">FEZ63_12250</name>
</gene>
<evidence type="ECO:0000256" key="1">
    <source>
        <dbReference type="ARBA" id="ARBA00022553"/>
    </source>
</evidence>
<sequence>MSPIWGPVLIVDDDDAVRNSLKFALEMEGLEVRLYEGGFELLADLGRPAVGCLVVDYNMPRMSGIELVNILRDRQRAYPTILIASQVSDELRGRAARAGVRTVLEKPLSDEALVDSIRSALAAPPGVWLGTGT</sequence>
<keyword evidence="1 2" id="KW-0597">Phosphoprotein</keyword>
<accession>A0A5N3PAY6</accession>
<evidence type="ECO:0000256" key="2">
    <source>
        <dbReference type="PROSITE-ProRule" id="PRU00169"/>
    </source>
</evidence>
<reference evidence="4 5" key="1">
    <citation type="journal article" date="2019" name="Microorganisms">
        <title>Genome Insights into the Novel Species Microvirga brassicacearum, a Rapeseed Endophyte with Biotechnological Potential.</title>
        <authorList>
            <person name="Jimenez-Gomez A."/>
            <person name="Saati-Santamaria Z."/>
            <person name="Igual J.M."/>
            <person name="Rivas R."/>
            <person name="Mateos P.F."/>
            <person name="Garcia-Fraile P."/>
        </authorList>
    </citation>
    <scope>NUCLEOTIDE SEQUENCE [LARGE SCALE GENOMIC DNA]</scope>
    <source>
        <strain evidence="4 5">CDVBN77</strain>
    </source>
</reference>
<dbReference type="OrthoDB" id="9782655at2"/>